<evidence type="ECO:0000256" key="1">
    <source>
        <dbReference type="SAM" id="Phobius"/>
    </source>
</evidence>
<feature type="transmembrane region" description="Helical" evidence="1">
    <location>
        <begin position="12"/>
        <end position="35"/>
    </location>
</feature>
<gene>
    <name evidence="2" type="ORF">F7Q92_06170</name>
</gene>
<reference evidence="2 3" key="1">
    <citation type="submission" date="2019-09" db="EMBL/GenBank/DDBJ databases">
        <title>Draft genome sequences of 48 bacterial type strains from the CCUG.</title>
        <authorList>
            <person name="Tunovic T."/>
            <person name="Pineiro-Iglesias B."/>
            <person name="Unosson C."/>
            <person name="Inganas E."/>
            <person name="Ohlen M."/>
            <person name="Cardew S."/>
            <person name="Jensie-Markopoulos S."/>
            <person name="Salva-Serra F."/>
            <person name="Jaen-Luchoro D."/>
            <person name="Karlsson R."/>
            <person name="Svensson-Stadler L."/>
            <person name="Chun J."/>
            <person name="Moore E."/>
        </authorList>
    </citation>
    <scope>NUCLEOTIDE SEQUENCE [LARGE SCALE GENOMIC DNA]</scope>
    <source>
        <strain evidence="2 3">CCUG 30977</strain>
    </source>
</reference>
<protein>
    <submittedName>
        <fullName evidence="2">Uncharacterized protein</fullName>
    </submittedName>
</protein>
<accession>A0A643FEK5</accession>
<dbReference type="Proteomes" id="UP000430120">
    <property type="component" value="Unassembled WGS sequence"/>
</dbReference>
<evidence type="ECO:0000313" key="3">
    <source>
        <dbReference type="Proteomes" id="UP000430120"/>
    </source>
</evidence>
<keyword evidence="1" id="KW-0472">Membrane</keyword>
<feature type="transmembrane region" description="Helical" evidence="1">
    <location>
        <begin position="47"/>
        <end position="67"/>
    </location>
</feature>
<dbReference type="EMBL" id="VZPB01000010">
    <property type="protein sequence ID" value="KAB0583847.1"/>
    <property type="molecule type" value="Genomic_DNA"/>
</dbReference>
<keyword evidence="1" id="KW-0812">Transmembrane</keyword>
<proteinExistence type="predicted"/>
<feature type="transmembrane region" description="Helical" evidence="1">
    <location>
        <begin position="95"/>
        <end position="115"/>
    </location>
</feature>
<comment type="caution">
    <text evidence="2">The sequence shown here is derived from an EMBL/GenBank/DDBJ whole genome shotgun (WGS) entry which is preliminary data.</text>
</comment>
<keyword evidence="3" id="KW-1185">Reference proteome</keyword>
<dbReference type="RefSeq" id="WP_151123311.1">
    <property type="nucleotide sequence ID" value="NZ_CP088082.1"/>
</dbReference>
<sequence>MRKQGGISFGERATSACIGALFGALIGAALVWLWGVYSQTLGPGHGVAHPVHWVLSAAAALAAYGLVRGSHVGSLVGDILSGLFEFERQDREIDIPIWLAVFFWACVVAAVVWWLG</sequence>
<dbReference type="OrthoDB" id="9949361at2"/>
<evidence type="ECO:0000313" key="2">
    <source>
        <dbReference type="EMBL" id="KAB0583847.1"/>
    </source>
</evidence>
<keyword evidence="1" id="KW-1133">Transmembrane helix</keyword>
<organism evidence="2 3">
    <name type="scientific">Ideonella dechloratans</name>
    <dbReference type="NCBI Taxonomy" id="36863"/>
    <lineage>
        <taxon>Bacteria</taxon>
        <taxon>Pseudomonadati</taxon>
        <taxon>Pseudomonadota</taxon>
        <taxon>Betaproteobacteria</taxon>
        <taxon>Burkholderiales</taxon>
        <taxon>Sphaerotilaceae</taxon>
        <taxon>Ideonella</taxon>
    </lineage>
</organism>
<name>A0A643FEK5_IDEDE</name>
<dbReference type="AlphaFoldDB" id="A0A643FEK5"/>